<dbReference type="AlphaFoldDB" id="A0A6A6IW84"/>
<evidence type="ECO:0000313" key="1">
    <source>
        <dbReference type="EMBL" id="KAF2254192.1"/>
    </source>
</evidence>
<keyword evidence="2" id="KW-1185">Reference proteome</keyword>
<reference evidence="1" key="1">
    <citation type="journal article" date="2020" name="Stud. Mycol.">
        <title>101 Dothideomycetes genomes: a test case for predicting lifestyles and emergence of pathogens.</title>
        <authorList>
            <person name="Haridas S."/>
            <person name="Albert R."/>
            <person name="Binder M."/>
            <person name="Bloem J."/>
            <person name="Labutti K."/>
            <person name="Salamov A."/>
            <person name="Andreopoulos B."/>
            <person name="Baker S."/>
            <person name="Barry K."/>
            <person name="Bills G."/>
            <person name="Bluhm B."/>
            <person name="Cannon C."/>
            <person name="Castanera R."/>
            <person name="Culley D."/>
            <person name="Daum C."/>
            <person name="Ezra D."/>
            <person name="Gonzalez J."/>
            <person name="Henrissat B."/>
            <person name="Kuo A."/>
            <person name="Liang C."/>
            <person name="Lipzen A."/>
            <person name="Lutzoni F."/>
            <person name="Magnuson J."/>
            <person name="Mondo S."/>
            <person name="Nolan M."/>
            <person name="Ohm R."/>
            <person name="Pangilinan J."/>
            <person name="Park H.-J."/>
            <person name="Ramirez L."/>
            <person name="Alfaro M."/>
            <person name="Sun H."/>
            <person name="Tritt A."/>
            <person name="Yoshinaga Y."/>
            <person name="Zwiers L.-H."/>
            <person name="Turgeon B."/>
            <person name="Goodwin S."/>
            <person name="Spatafora J."/>
            <person name="Crous P."/>
            <person name="Grigoriev I."/>
        </authorList>
    </citation>
    <scope>NUCLEOTIDE SEQUENCE</scope>
    <source>
        <strain evidence="1">CBS 122368</strain>
    </source>
</reference>
<organism evidence="1 2">
    <name type="scientific">Trematosphaeria pertusa</name>
    <dbReference type="NCBI Taxonomy" id="390896"/>
    <lineage>
        <taxon>Eukaryota</taxon>
        <taxon>Fungi</taxon>
        <taxon>Dikarya</taxon>
        <taxon>Ascomycota</taxon>
        <taxon>Pezizomycotina</taxon>
        <taxon>Dothideomycetes</taxon>
        <taxon>Pleosporomycetidae</taxon>
        <taxon>Pleosporales</taxon>
        <taxon>Massarineae</taxon>
        <taxon>Trematosphaeriaceae</taxon>
        <taxon>Trematosphaeria</taxon>
    </lineage>
</organism>
<dbReference type="EMBL" id="ML987190">
    <property type="protein sequence ID" value="KAF2254192.1"/>
    <property type="molecule type" value="Genomic_DNA"/>
</dbReference>
<dbReference type="GeneID" id="54581110"/>
<dbReference type="RefSeq" id="XP_033689196.1">
    <property type="nucleotide sequence ID" value="XM_033827780.1"/>
</dbReference>
<sequence>MTIVFHNARIPTRSVLVLTRRIGTREPSSGITHRTSGNIAHMPGKGDEQTFNEDYENIGYRNFKAVDYDRLMSWKAGGRVDVGERILTAQKTDEDKVNERLPAGWRAVVDTMNFRLVRKSEKAFVHI</sequence>
<protein>
    <submittedName>
        <fullName evidence="1">Uncharacterized protein</fullName>
    </submittedName>
</protein>
<dbReference type="OrthoDB" id="3889179at2759"/>
<dbReference type="Proteomes" id="UP000800094">
    <property type="component" value="Unassembled WGS sequence"/>
</dbReference>
<accession>A0A6A6IW84</accession>
<proteinExistence type="predicted"/>
<gene>
    <name evidence="1" type="ORF">BU26DRAFT_514185</name>
</gene>
<name>A0A6A6IW84_9PLEO</name>
<evidence type="ECO:0000313" key="2">
    <source>
        <dbReference type="Proteomes" id="UP000800094"/>
    </source>
</evidence>